<feature type="transmembrane region" description="Helical" evidence="1">
    <location>
        <begin position="36"/>
        <end position="56"/>
    </location>
</feature>
<protein>
    <recommendedName>
        <fullName evidence="4">Reverse transcriptase domain-containing protein</fullName>
    </recommendedName>
</protein>
<name>A0A371HPW0_MUCPR</name>
<gene>
    <name evidence="2" type="ORF">CR513_11411</name>
</gene>
<dbReference type="Proteomes" id="UP000257109">
    <property type="component" value="Unassembled WGS sequence"/>
</dbReference>
<sequence length="186" mass="22009">MNCYNFLIIFEIEWEKLQTFTPRRGLRQGDLMSPCLFFQLYPIFFSHVIVFCLLKLHMLKFKMSNRLKNVSCIKLSKFTSLGFLFLKGRVTKSDFVHILDNINSKLVDWKEGGEEFEKQEMLMLLFLILLSKYLKGRHILNAKKKLGSSYTWQLITKVVETFDKSFRDDIIWSSAISEIYTSLSNY</sequence>
<feature type="non-terminal residue" evidence="2">
    <location>
        <position position="1"/>
    </location>
</feature>
<reference evidence="2" key="1">
    <citation type="submission" date="2018-05" db="EMBL/GenBank/DDBJ databases">
        <title>Draft genome of Mucuna pruriens seed.</title>
        <authorList>
            <person name="Nnadi N.E."/>
            <person name="Vos R."/>
            <person name="Hasami M.H."/>
            <person name="Devisetty U.K."/>
            <person name="Aguiy J.C."/>
        </authorList>
    </citation>
    <scope>NUCLEOTIDE SEQUENCE [LARGE SCALE GENOMIC DNA]</scope>
    <source>
        <strain evidence="2">JCA_2017</strain>
    </source>
</reference>
<comment type="caution">
    <text evidence="2">The sequence shown here is derived from an EMBL/GenBank/DDBJ whole genome shotgun (WGS) entry which is preliminary data.</text>
</comment>
<keyword evidence="1" id="KW-0812">Transmembrane</keyword>
<accession>A0A371HPW0</accession>
<evidence type="ECO:0000313" key="2">
    <source>
        <dbReference type="EMBL" id="RDY04833.1"/>
    </source>
</evidence>
<keyword evidence="3" id="KW-1185">Reference proteome</keyword>
<organism evidence="2 3">
    <name type="scientific">Mucuna pruriens</name>
    <name type="common">Velvet bean</name>
    <name type="synonym">Dolichos pruriens</name>
    <dbReference type="NCBI Taxonomy" id="157652"/>
    <lineage>
        <taxon>Eukaryota</taxon>
        <taxon>Viridiplantae</taxon>
        <taxon>Streptophyta</taxon>
        <taxon>Embryophyta</taxon>
        <taxon>Tracheophyta</taxon>
        <taxon>Spermatophyta</taxon>
        <taxon>Magnoliopsida</taxon>
        <taxon>eudicotyledons</taxon>
        <taxon>Gunneridae</taxon>
        <taxon>Pentapetalae</taxon>
        <taxon>rosids</taxon>
        <taxon>fabids</taxon>
        <taxon>Fabales</taxon>
        <taxon>Fabaceae</taxon>
        <taxon>Papilionoideae</taxon>
        <taxon>50 kb inversion clade</taxon>
        <taxon>NPAAA clade</taxon>
        <taxon>indigoferoid/millettioid clade</taxon>
        <taxon>Phaseoleae</taxon>
        <taxon>Mucuna</taxon>
    </lineage>
</organism>
<keyword evidence="1" id="KW-1133">Transmembrane helix</keyword>
<evidence type="ECO:0000256" key="1">
    <source>
        <dbReference type="SAM" id="Phobius"/>
    </source>
</evidence>
<evidence type="ECO:0008006" key="4">
    <source>
        <dbReference type="Google" id="ProtNLM"/>
    </source>
</evidence>
<evidence type="ECO:0000313" key="3">
    <source>
        <dbReference type="Proteomes" id="UP000257109"/>
    </source>
</evidence>
<proteinExistence type="predicted"/>
<keyword evidence="1" id="KW-0472">Membrane</keyword>
<dbReference type="AlphaFoldDB" id="A0A371HPW0"/>
<dbReference type="EMBL" id="QJKJ01002004">
    <property type="protein sequence ID" value="RDY04833.1"/>
    <property type="molecule type" value="Genomic_DNA"/>
</dbReference>